<name>A0ABC9G8Z9_9POAL</name>
<dbReference type="Proteomes" id="UP001497457">
    <property type="component" value="Chromosome 7b"/>
</dbReference>
<evidence type="ECO:0000313" key="3">
    <source>
        <dbReference type="Proteomes" id="UP001497457"/>
    </source>
</evidence>
<gene>
    <name evidence="1" type="ORF">URODEC1_LOCUS108102</name>
    <name evidence="2" type="ORF">URODEC1_LOCUS113910</name>
</gene>
<reference evidence="3" key="1">
    <citation type="submission" date="2024-06" db="EMBL/GenBank/DDBJ databases">
        <authorList>
            <person name="Ryan C."/>
        </authorList>
    </citation>
    <scope>NUCLEOTIDE SEQUENCE [LARGE SCALE GENOMIC DNA]</scope>
</reference>
<reference evidence="2 3" key="2">
    <citation type="submission" date="2024-10" db="EMBL/GenBank/DDBJ databases">
        <authorList>
            <person name="Ryan C."/>
        </authorList>
    </citation>
    <scope>NUCLEOTIDE SEQUENCE [LARGE SCALE GENOMIC DNA]</scope>
</reference>
<accession>A0ABC9G8Z9</accession>
<proteinExistence type="predicted"/>
<sequence length="114" mass="12573">MAQGGKGKKLASFLEKKDVANTARTAIRREAEESNAMMARMDAMDNHELREYMAQKKGTQHESQMKATIKKLLKKDKPKKKKRTIMSPILGATMKFHKDDDIDPAAAAAVGAAA</sequence>
<keyword evidence="3" id="KW-1185">Reference proteome</keyword>
<protein>
    <submittedName>
        <fullName evidence="2">Uncharacterized protein</fullName>
    </submittedName>
</protein>
<dbReference type="AlphaFoldDB" id="A0ABC9G8Z9"/>
<dbReference type="Proteomes" id="UP001497457">
    <property type="component" value="Chromosome 8b"/>
</dbReference>
<dbReference type="EMBL" id="OZ075118">
    <property type="protein sequence ID" value="CAL5090517.1"/>
    <property type="molecule type" value="Genomic_DNA"/>
</dbReference>
<organism evidence="2 3">
    <name type="scientific">Urochloa decumbens</name>
    <dbReference type="NCBI Taxonomy" id="240449"/>
    <lineage>
        <taxon>Eukaryota</taxon>
        <taxon>Viridiplantae</taxon>
        <taxon>Streptophyta</taxon>
        <taxon>Embryophyta</taxon>
        <taxon>Tracheophyta</taxon>
        <taxon>Spermatophyta</taxon>
        <taxon>Magnoliopsida</taxon>
        <taxon>Liliopsida</taxon>
        <taxon>Poales</taxon>
        <taxon>Poaceae</taxon>
        <taxon>PACMAD clade</taxon>
        <taxon>Panicoideae</taxon>
        <taxon>Panicodae</taxon>
        <taxon>Paniceae</taxon>
        <taxon>Melinidinae</taxon>
        <taxon>Urochloa</taxon>
    </lineage>
</organism>
<dbReference type="EMBL" id="OZ075117">
    <property type="protein sequence ID" value="CAL5080419.1"/>
    <property type="molecule type" value="Genomic_DNA"/>
</dbReference>
<evidence type="ECO:0000313" key="1">
    <source>
        <dbReference type="EMBL" id="CAL5080419.1"/>
    </source>
</evidence>
<evidence type="ECO:0000313" key="2">
    <source>
        <dbReference type="EMBL" id="CAL5090517.1"/>
    </source>
</evidence>